<dbReference type="RefSeq" id="WP_162840377.1">
    <property type="nucleotide sequence ID" value="NZ_FNID01000020.1"/>
</dbReference>
<reference evidence="1 2" key="1">
    <citation type="submission" date="2016-10" db="EMBL/GenBank/DDBJ databases">
        <authorList>
            <person name="de Groot N.N."/>
        </authorList>
    </citation>
    <scope>NUCLEOTIDE SEQUENCE [LARGE SCALE GENOMIC DNA]</scope>
    <source>
        <strain evidence="1 2">CGMCC 1.5012</strain>
    </source>
</reference>
<evidence type="ECO:0000313" key="2">
    <source>
        <dbReference type="Proteomes" id="UP000199182"/>
    </source>
</evidence>
<dbReference type="AlphaFoldDB" id="A0A1H0BSH3"/>
<name>A0A1H0BSH3_9FIRM</name>
<proteinExistence type="predicted"/>
<accession>A0A1H0BSH3</accession>
<dbReference type="EMBL" id="FNID01000020">
    <property type="protein sequence ID" value="SDN48515.1"/>
    <property type="molecule type" value="Genomic_DNA"/>
</dbReference>
<gene>
    <name evidence="1" type="ORF">SAMN05192585_12045</name>
</gene>
<keyword evidence="2" id="KW-1185">Reference proteome</keyword>
<protein>
    <submittedName>
        <fullName evidence="1">Uncharacterized protein</fullName>
    </submittedName>
</protein>
<evidence type="ECO:0000313" key="1">
    <source>
        <dbReference type="EMBL" id="SDN48515.1"/>
    </source>
</evidence>
<sequence length="50" mass="5649">MISGNVPVEVTFKENGERCEQCLHHYGMNSNCERCKGFNVGNMSIDNVEQ</sequence>
<dbReference type="Proteomes" id="UP000199182">
    <property type="component" value="Unassembled WGS sequence"/>
</dbReference>
<organism evidence="1 2">
    <name type="scientific">Acetanaerobacterium elongatum</name>
    <dbReference type="NCBI Taxonomy" id="258515"/>
    <lineage>
        <taxon>Bacteria</taxon>
        <taxon>Bacillati</taxon>
        <taxon>Bacillota</taxon>
        <taxon>Clostridia</taxon>
        <taxon>Eubacteriales</taxon>
        <taxon>Oscillospiraceae</taxon>
        <taxon>Acetanaerobacterium</taxon>
    </lineage>
</organism>